<dbReference type="Proteomes" id="UP000027238">
    <property type="component" value="Unassembled WGS sequence"/>
</dbReference>
<evidence type="ECO:0000313" key="4">
    <source>
        <dbReference type="Proteomes" id="UP000027238"/>
    </source>
</evidence>
<organism evidence="3 4">
    <name type="scientific">Colletotrichum sublineola</name>
    <name type="common">Sorghum anthracnose fungus</name>
    <dbReference type="NCBI Taxonomy" id="1173701"/>
    <lineage>
        <taxon>Eukaryota</taxon>
        <taxon>Fungi</taxon>
        <taxon>Dikarya</taxon>
        <taxon>Ascomycota</taxon>
        <taxon>Pezizomycotina</taxon>
        <taxon>Sordariomycetes</taxon>
        <taxon>Hypocreomycetidae</taxon>
        <taxon>Glomerellales</taxon>
        <taxon>Glomerellaceae</taxon>
        <taxon>Colletotrichum</taxon>
        <taxon>Colletotrichum graminicola species complex</taxon>
    </lineage>
</organism>
<feature type="transmembrane region" description="Helical" evidence="2">
    <location>
        <begin position="85"/>
        <end position="105"/>
    </location>
</feature>
<dbReference type="Gene3D" id="2.130.10.10">
    <property type="entry name" value="YVTN repeat-like/Quinoprotein amine dehydrogenase"/>
    <property type="match status" value="1"/>
</dbReference>
<evidence type="ECO:0000256" key="2">
    <source>
        <dbReference type="SAM" id="Phobius"/>
    </source>
</evidence>
<dbReference type="InterPro" id="IPR019405">
    <property type="entry name" value="Lactonase_7-beta_prop"/>
</dbReference>
<dbReference type="InterPro" id="IPR050282">
    <property type="entry name" value="Cycloisomerase_2"/>
</dbReference>
<keyword evidence="2" id="KW-0472">Membrane</keyword>
<dbReference type="OMA" id="FVWTATR"/>
<name>A0A066XN08_COLSU</name>
<accession>A0A066XN08</accession>
<proteinExistence type="inferred from homology"/>
<dbReference type="HOGENOM" id="CLU_038716_0_0_1"/>
<evidence type="ECO:0000313" key="3">
    <source>
        <dbReference type="EMBL" id="KDN70588.1"/>
    </source>
</evidence>
<dbReference type="InterPro" id="IPR015943">
    <property type="entry name" value="WD40/YVTN_repeat-like_dom_sf"/>
</dbReference>
<dbReference type="SUPFAM" id="SSF51004">
    <property type="entry name" value="C-terminal (heme d1) domain of cytochrome cd1-nitrite reductase"/>
    <property type="match status" value="1"/>
</dbReference>
<keyword evidence="2" id="KW-1133">Transmembrane helix</keyword>
<sequence length="520" mass="54839">MSTLDPYSDRTPTTRSPAPVATAVAEALSRAERDWIEVAYREARKNLNGPHLAPRFSLLPTMDRSRSSRRPCRALFLPSHRVASLLFTLTFVLCLAALILCLFCPRQRHSFASAVISLLPDMMRDLFAPAGLLPLLLSSPAAATLLYASSYSGAITTLNFTLCANHATQSTLQPISSSGGCAPSPSWLTLDPVNSRLYCTDEGLTTNVGTVSSFTTGPDGVLQQLAKTETISGPVSAVVYGDRGQGLAVAQYGGSSVSWFNISSPAALTAVKSETFNMSAPGPNPSRQDAPHPHEVFLDPKGQFILVPDLGADLVRVFAVDGANLVAVDSLTVAPGSGPRHVEFLVTPEGKTYLYLVSELSSTITAYDVTYRENKTLGFTEVYSGSTYGEGATAPAGASGAEIWISPDGKFLTVSSRNDSAFTISNPDAGSGGVQIPSDSLNSFSINEQTGALTLLQTFPAGGRTPRQFSVNKAGDLVAVGLQSDSRVVMISRDATSGKLVDIIASSKVEGEVTAVIFGE</sequence>
<dbReference type="PANTHER" id="PTHR30344">
    <property type="entry name" value="6-PHOSPHOGLUCONOLACTONASE-RELATED"/>
    <property type="match status" value="1"/>
</dbReference>
<keyword evidence="4" id="KW-1185">Reference proteome</keyword>
<protein>
    <recommendedName>
        <fullName evidence="5">Lactonase</fullName>
    </recommendedName>
</protein>
<evidence type="ECO:0000256" key="1">
    <source>
        <dbReference type="ARBA" id="ARBA00005564"/>
    </source>
</evidence>
<gene>
    <name evidence="3" type="ORF">CSUB01_02029</name>
</gene>
<feature type="transmembrane region" description="Helical" evidence="2">
    <location>
        <begin position="126"/>
        <end position="148"/>
    </location>
</feature>
<keyword evidence="2" id="KW-0812">Transmembrane</keyword>
<dbReference type="EMBL" id="JMSE01000328">
    <property type="protein sequence ID" value="KDN70588.1"/>
    <property type="molecule type" value="Genomic_DNA"/>
</dbReference>
<dbReference type="PANTHER" id="PTHR30344:SF1">
    <property type="entry name" value="6-PHOSPHOGLUCONOLACTONASE"/>
    <property type="match status" value="1"/>
</dbReference>
<dbReference type="AlphaFoldDB" id="A0A066XN08"/>
<dbReference type="InterPro" id="IPR011048">
    <property type="entry name" value="Haem_d1_sf"/>
</dbReference>
<reference evidence="4" key="1">
    <citation type="journal article" date="2014" name="Genome Announc.">
        <title>Draft genome sequence of Colletotrichum sublineola, a destructive pathogen of cultivated sorghum.</title>
        <authorList>
            <person name="Baroncelli R."/>
            <person name="Sanz-Martin J.M."/>
            <person name="Rech G.E."/>
            <person name="Sukno S.A."/>
            <person name="Thon M.R."/>
        </authorList>
    </citation>
    <scope>NUCLEOTIDE SEQUENCE [LARGE SCALE GENOMIC DNA]</scope>
    <source>
        <strain evidence="4">TX430BB</strain>
    </source>
</reference>
<evidence type="ECO:0008006" key="5">
    <source>
        <dbReference type="Google" id="ProtNLM"/>
    </source>
</evidence>
<comment type="caution">
    <text evidence="3">The sequence shown here is derived from an EMBL/GenBank/DDBJ whole genome shotgun (WGS) entry which is preliminary data.</text>
</comment>
<dbReference type="STRING" id="1173701.A0A066XN08"/>
<comment type="similarity">
    <text evidence="1">Belongs to the cycloisomerase 2 family.</text>
</comment>
<dbReference type="OrthoDB" id="9972196at2759"/>
<dbReference type="eggNOG" id="ENOG502S0CU">
    <property type="taxonomic scope" value="Eukaryota"/>
</dbReference>
<dbReference type="GO" id="GO:0017057">
    <property type="term" value="F:6-phosphogluconolactonase activity"/>
    <property type="evidence" value="ECO:0007669"/>
    <property type="project" value="TreeGrafter"/>
</dbReference>
<dbReference type="Pfam" id="PF10282">
    <property type="entry name" value="Lactonase"/>
    <property type="match status" value="1"/>
</dbReference>